<dbReference type="Gene3D" id="2.60.40.10">
    <property type="entry name" value="Immunoglobulins"/>
    <property type="match status" value="1"/>
</dbReference>
<dbReference type="InterPro" id="IPR013783">
    <property type="entry name" value="Ig-like_fold"/>
</dbReference>
<comment type="caution">
    <text evidence="6">The sequence shown here is derived from an EMBL/GenBank/DDBJ whole genome shotgun (WGS) entry which is preliminary data.</text>
</comment>
<dbReference type="PROSITE" id="PS00775">
    <property type="entry name" value="GLYCOSYL_HYDROL_F3"/>
    <property type="match status" value="1"/>
</dbReference>
<evidence type="ECO:0000256" key="3">
    <source>
        <dbReference type="ARBA" id="ARBA00023277"/>
    </source>
</evidence>
<dbReference type="InterPro" id="IPR019800">
    <property type="entry name" value="Glyco_hydro_3_AS"/>
</dbReference>
<organism evidence="6 7">
    <name type="scientific">Kutzneria kofuensis</name>
    <dbReference type="NCBI Taxonomy" id="103725"/>
    <lineage>
        <taxon>Bacteria</taxon>
        <taxon>Bacillati</taxon>
        <taxon>Actinomycetota</taxon>
        <taxon>Actinomycetes</taxon>
        <taxon>Pseudonocardiales</taxon>
        <taxon>Pseudonocardiaceae</taxon>
        <taxon>Kutzneria</taxon>
    </lineage>
</organism>
<keyword evidence="3" id="KW-0119">Carbohydrate metabolism</keyword>
<name>A0A7W9NLX4_9PSEU</name>
<dbReference type="GO" id="GO:0005975">
    <property type="term" value="P:carbohydrate metabolic process"/>
    <property type="evidence" value="ECO:0007669"/>
    <property type="project" value="InterPro"/>
</dbReference>
<dbReference type="GO" id="GO:0008422">
    <property type="term" value="F:beta-glucosidase activity"/>
    <property type="evidence" value="ECO:0007669"/>
    <property type="project" value="UniProtKB-EC"/>
</dbReference>
<accession>A0A7W9NLX4</accession>
<dbReference type="EC" id="3.2.1.21" evidence="6"/>
<evidence type="ECO:0000256" key="1">
    <source>
        <dbReference type="ARBA" id="ARBA00005336"/>
    </source>
</evidence>
<dbReference type="InterPro" id="IPR037524">
    <property type="entry name" value="PA14/GLEYA"/>
</dbReference>
<evidence type="ECO:0000313" key="7">
    <source>
        <dbReference type="Proteomes" id="UP000585638"/>
    </source>
</evidence>
<keyword evidence="2 4" id="KW-0378">Hydrolase</keyword>
<keyword evidence="7" id="KW-1185">Reference proteome</keyword>
<evidence type="ECO:0000256" key="2">
    <source>
        <dbReference type="ARBA" id="ARBA00022801"/>
    </source>
</evidence>
<dbReference type="PRINTS" id="PR00133">
    <property type="entry name" value="GLHYDRLASE3"/>
</dbReference>
<dbReference type="Proteomes" id="UP000585638">
    <property type="component" value="Unassembled WGS sequence"/>
</dbReference>
<gene>
    <name evidence="6" type="ORF">BJ998_008789</name>
</gene>
<dbReference type="InterPro" id="IPR036881">
    <property type="entry name" value="Glyco_hydro_3_C_sf"/>
</dbReference>
<protein>
    <submittedName>
        <fullName evidence="6">Beta-glucosidase</fullName>
        <ecNumber evidence="6">3.2.1.21</ecNumber>
    </submittedName>
</protein>
<dbReference type="Gene3D" id="2.60.120.260">
    <property type="entry name" value="Galactose-binding domain-like"/>
    <property type="match status" value="1"/>
</dbReference>
<dbReference type="SUPFAM" id="SSF52279">
    <property type="entry name" value="Beta-D-glucan exohydrolase, C-terminal domain"/>
    <property type="match status" value="1"/>
</dbReference>
<reference evidence="6 7" key="1">
    <citation type="submission" date="2020-08" db="EMBL/GenBank/DDBJ databases">
        <title>Sequencing the genomes of 1000 actinobacteria strains.</title>
        <authorList>
            <person name="Klenk H.-P."/>
        </authorList>
    </citation>
    <scope>NUCLEOTIDE SEQUENCE [LARGE SCALE GENOMIC DNA]</scope>
    <source>
        <strain evidence="6 7">DSM 43851</strain>
    </source>
</reference>
<dbReference type="PROSITE" id="PS51820">
    <property type="entry name" value="PA14"/>
    <property type="match status" value="1"/>
</dbReference>
<dbReference type="Pfam" id="PF00933">
    <property type="entry name" value="Glyco_hydro_3"/>
    <property type="match status" value="1"/>
</dbReference>
<dbReference type="InterPro" id="IPR036962">
    <property type="entry name" value="Glyco_hydro_3_N_sf"/>
</dbReference>
<dbReference type="InterPro" id="IPR001764">
    <property type="entry name" value="Glyco_hydro_3_N"/>
</dbReference>
<dbReference type="Pfam" id="PF01915">
    <property type="entry name" value="Glyco_hydro_3_C"/>
    <property type="match status" value="1"/>
</dbReference>
<dbReference type="EMBL" id="JACHIR010000003">
    <property type="protein sequence ID" value="MBB5897530.1"/>
    <property type="molecule type" value="Genomic_DNA"/>
</dbReference>
<dbReference type="SMART" id="SM01217">
    <property type="entry name" value="Fn3_like"/>
    <property type="match status" value="1"/>
</dbReference>
<dbReference type="SUPFAM" id="SSF51445">
    <property type="entry name" value="(Trans)glycosidases"/>
    <property type="match status" value="1"/>
</dbReference>
<proteinExistence type="inferred from homology"/>
<dbReference type="InterPro" id="IPR050288">
    <property type="entry name" value="Cellulose_deg_GH3"/>
</dbReference>
<evidence type="ECO:0000313" key="6">
    <source>
        <dbReference type="EMBL" id="MBB5897530.1"/>
    </source>
</evidence>
<dbReference type="InterPro" id="IPR002772">
    <property type="entry name" value="Glyco_hydro_3_C"/>
</dbReference>
<dbReference type="Pfam" id="PF14310">
    <property type="entry name" value="Fn3-like"/>
    <property type="match status" value="1"/>
</dbReference>
<sequence>MDLDELIKRLDLDTKAALLAGQDRWSLPAVPAIGLASLVMSDGPIGVRGTRQTPDDPSVALPSPTALAACWDPELARSVGRLLAQEARRKGVHVLLAPTVNLHRTPLGGRHFECYSEDPLLTGLVGAGYVRGVQDGGVATTVKHFVANDSETQRYTVDVRADDRTLRELYLAPFEIIVKQARPWGVMAAYNSVNGATMTEHGPLQNGILRDEWGFDGFIVSDWTATRHTERAALGGLDVAMPGPITPFGPDLAQAVRDGRVPEEAVDAMVRRVLLLAARVGILDGFEPAVATLPEPIAGDGLACEVAARSFVLLHNRADLLPLDATKAAKVAVLGGAAKDARILGGGSAVVFPAEVISPLDGLRQAFPDVTYELGADPRTQLPPLGDNADLRWIALDGNGVEVATGPLERGEIRWIGEAPQGVDPKRVRSVEIAGTFTPVETGKQTFGFIGLGQVRLTVGDTVLFEDSNMPAGDDPFTAILNPQEHRFDIDLPAGEPVQVSFRLTPLGLERGINKYVWIALTLGHSGPEADPERRIERAVAVARDADVAVVVVGTTDQSESEGFDRTTLALPGPQDELVRRVAAANPRTIVVVNAGSPVEMPWADDVAAVLLTWFPGQAAGAALADVLRGVREPGGRLPTTWPKRTEDAPVLNVTPTDGALRYDEGVFIGYRAWQRGDVEPAYWFGHGIGYTDWEYESAEFAPADDEHILGTATIVVRNAGARAGREVVQAYLAPAEADSERPARWLAGFASVTAEPGRRATAVITVPRRSAQVWRDGGWRDAAGGHVLEVGRSVADRRLTVDLRNGTVAG</sequence>
<dbReference type="PANTHER" id="PTHR42715">
    <property type="entry name" value="BETA-GLUCOSIDASE"/>
    <property type="match status" value="1"/>
</dbReference>
<evidence type="ECO:0000259" key="5">
    <source>
        <dbReference type="PROSITE" id="PS51820"/>
    </source>
</evidence>
<keyword evidence="4 6" id="KW-0326">Glycosidase</keyword>
<dbReference type="Gene3D" id="3.40.50.1700">
    <property type="entry name" value="Glycoside hydrolase family 3 C-terminal domain"/>
    <property type="match status" value="1"/>
</dbReference>
<comment type="similarity">
    <text evidence="1 4">Belongs to the glycosyl hydrolase 3 family.</text>
</comment>
<dbReference type="Gene3D" id="3.20.20.300">
    <property type="entry name" value="Glycoside hydrolase, family 3, N-terminal domain"/>
    <property type="match status" value="1"/>
</dbReference>
<dbReference type="RefSeq" id="WP_184869998.1">
    <property type="nucleotide sequence ID" value="NZ_JACHIR010000003.1"/>
</dbReference>
<dbReference type="InterPro" id="IPR017853">
    <property type="entry name" value="GH"/>
</dbReference>
<dbReference type="PANTHER" id="PTHR42715:SF10">
    <property type="entry name" value="BETA-GLUCOSIDASE"/>
    <property type="match status" value="1"/>
</dbReference>
<dbReference type="AlphaFoldDB" id="A0A7W9NLX4"/>
<feature type="domain" description="PA14" evidence="5">
    <location>
        <begin position="383"/>
        <end position="540"/>
    </location>
</feature>
<evidence type="ECO:0000256" key="4">
    <source>
        <dbReference type="RuleBase" id="RU361161"/>
    </source>
</evidence>
<dbReference type="InterPro" id="IPR026891">
    <property type="entry name" value="Fn3-like"/>
</dbReference>